<keyword evidence="2" id="KW-1185">Reference proteome</keyword>
<dbReference type="STRING" id="361041.VW35_04190"/>
<dbReference type="AlphaFoldDB" id="A0A0F5LBR1"/>
<organism evidence="1 2">
    <name type="scientific">Devosia soli</name>
    <dbReference type="NCBI Taxonomy" id="361041"/>
    <lineage>
        <taxon>Bacteria</taxon>
        <taxon>Pseudomonadati</taxon>
        <taxon>Pseudomonadota</taxon>
        <taxon>Alphaproteobacteria</taxon>
        <taxon>Hyphomicrobiales</taxon>
        <taxon>Devosiaceae</taxon>
        <taxon>Devosia</taxon>
    </lineage>
</organism>
<evidence type="ECO:0000313" key="2">
    <source>
        <dbReference type="Proteomes" id="UP000033514"/>
    </source>
</evidence>
<sequence length="94" mass="10154">MKRFIPLPVVQDFGKAGAAVGATLAAAAKDQSTPLQSQARAANERLLVTLKSLFHKHRISEPWIQIQCLAFARAGFEKSLIDGASDVPVEPVEQ</sequence>
<dbReference type="Proteomes" id="UP000033514">
    <property type="component" value="Unassembled WGS sequence"/>
</dbReference>
<gene>
    <name evidence="1" type="ORF">VW35_04190</name>
</gene>
<dbReference type="RefSeq" id="WP_046141791.1">
    <property type="nucleotide sequence ID" value="NZ_LAJG01000014.1"/>
</dbReference>
<reference evidence="1 2" key="1">
    <citation type="submission" date="2015-03" db="EMBL/GenBank/DDBJ databases">
        <authorList>
            <person name="Hassan Y.I."/>
            <person name="Lepp D."/>
            <person name="Zhou T."/>
        </authorList>
    </citation>
    <scope>NUCLEOTIDE SEQUENCE [LARGE SCALE GENOMIC DNA]</scope>
    <source>
        <strain evidence="1 2">GH2-10</strain>
    </source>
</reference>
<accession>A0A0F5LBR1</accession>
<dbReference type="EMBL" id="LAJG01000014">
    <property type="protein sequence ID" value="KKB79720.1"/>
    <property type="molecule type" value="Genomic_DNA"/>
</dbReference>
<protein>
    <submittedName>
        <fullName evidence="1">Uncharacterized protein</fullName>
    </submittedName>
</protein>
<proteinExistence type="predicted"/>
<name>A0A0F5LBR1_9HYPH</name>
<comment type="caution">
    <text evidence="1">The sequence shown here is derived from an EMBL/GenBank/DDBJ whole genome shotgun (WGS) entry which is preliminary data.</text>
</comment>
<dbReference type="PATRIC" id="fig|361041.3.peg.141"/>
<evidence type="ECO:0000313" key="1">
    <source>
        <dbReference type="EMBL" id="KKB79720.1"/>
    </source>
</evidence>